<organism evidence="7 8">
    <name type="scientific">Levilactobacillus spicheri DSM 15429</name>
    <dbReference type="NCBI Taxonomy" id="1423805"/>
    <lineage>
        <taxon>Bacteria</taxon>
        <taxon>Bacillati</taxon>
        <taxon>Bacillota</taxon>
        <taxon>Bacilli</taxon>
        <taxon>Lactobacillales</taxon>
        <taxon>Lactobacillaceae</taxon>
        <taxon>Levilactobacillus</taxon>
    </lineage>
</organism>
<evidence type="ECO:0000256" key="5">
    <source>
        <dbReference type="ARBA" id="ARBA00022997"/>
    </source>
</evidence>
<dbReference type="PANTHER" id="PTHR12994">
    <property type="entry name" value="SECERNIN"/>
    <property type="match status" value="1"/>
</dbReference>
<dbReference type="InterPro" id="IPR047804">
    <property type="entry name" value="C69_dipept_A-like"/>
</dbReference>
<keyword evidence="4 6" id="KW-0378">Hydrolase</keyword>
<evidence type="ECO:0000313" key="8">
    <source>
        <dbReference type="Proteomes" id="UP000051835"/>
    </source>
</evidence>
<evidence type="ECO:0000256" key="4">
    <source>
        <dbReference type="ARBA" id="ARBA00022801"/>
    </source>
</evidence>
<comment type="caution">
    <text evidence="7">The sequence shown here is derived from an EMBL/GenBank/DDBJ whole genome shotgun (WGS) entry which is preliminary data.</text>
</comment>
<evidence type="ECO:0000256" key="6">
    <source>
        <dbReference type="RuleBase" id="RU364089"/>
    </source>
</evidence>
<dbReference type="InterPro" id="IPR005322">
    <property type="entry name" value="Peptidase_C69"/>
</dbReference>
<evidence type="ECO:0000313" key="7">
    <source>
        <dbReference type="EMBL" id="KRL50391.1"/>
    </source>
</evidence>
<dbReference type="GO" id="GO:0070004">
    <property type="term" value="F:cysteine-type exopeptidase activity"/>
    <property type="evidence" value="ECO:0007669"/>
    <property type="project" value="InterPro"/>
</dbReference>
<dbReference type="GO" id="GO:0006508">
    <property type="term" value="P:proteolysis"/>
    <property type="evidence" value="ECO:0007669"/>
    <property type="project" value="UniProtKB-KW"/>
</dbReference>
<evidence type="ECO:0000256" key="1">
    <source>
        <dbReference type="ARBA" id="ARBA00001670"/>
    </source>
</evidence>
<keyword evidence="5 6" id="KW-0224">Dipeptidase</keyword>
<dbReference type="AlphaFoldDB" id="A0A0R1R0G2"/>
<accession>A0A0R1R0G2</accession>
<proteinExistence type="inferred from homology"/>
<evidence type="ECO:0000256" key="3">
    <source>
        <dbReference type="ARBA" id="ARBA00022670"/>
    </source>
</evidence>
<evidence type="ECO:0000256" key="2">
    <source>
        <dbReference type="ARBA" id="ARBA00007225"/>
    </source>
</evidence>
<dbReference type="EMBL" id="AZFC01000002">
    <property type="protein sequence ID" value="KRL50391.1"/>
    <property type="molecule type" value="Genomic_DNA"/>
</dbReference>
<dbReference type="PANTHER" id="PTHR12994:SF17">
    <property type="entry name" value="LD30995P"/>
    <property type="match status" value="1"/>
</dbReference>
<comment type="similarity">
    <text evidence="2 6">Belongs to the peptidase C69 family.</text>
</comment>
<dbReference type="Gene3D" id="3.60.60.10">
    <property type="entry name" value="Penicillin V Acylase, Chain A"/>
    <property type="match status" value="1"/>
</dbReference>
<keyword evidence="3 6" id="KW-0645">Protease</keyword>
<name>A0A0R1R0G2_9LACO</name>
<comment type="catalytic activity">
    <reaction evidence="1">
        <text>an L-aminoacyl-L-amino acid + H2O = 2 an L-alpha-amino acid</text>
        <dbReference type="Rhea" id="RHEA:48940"/>
        <dbReference type="ChEBI" id="CHEBI:15377"/>
        <dbReference type="ChEBI" id="CHEBI:59869"/>
        <dbReference type="ChEBI" id="CHEBI:77460"/>
        <dbReference type="EC" id="3.4.13.19"/>
    </reaction>
</comment>
<dbReference type="Proteomes" id="UP000051835">
    <property type="component" value="Unassembled WGS sequence"/>
</dbReference>
<dbReference type="GO" id="GO:0016805">
    <property type="term" value="F:dipeptidase activity"/>
    <property type="evidence" value="ECO:0007669"/>
    <property type="project" value="UniProtKB-KW"/>
</dbReference>
<dbReference type="EC" id="3.4.-.-" evidence="6"/>
<dbReference type="NCBIfam" id="NF033678">
    <property type="entry name" value="C69_fam_dipept"/>
    <property type="match status" value="1"/>
</dbReference>
<protein>
    <recommendedName>
        <fullName evidence="6">Dipeptidase</fullName>
        <ecNumber evidence="6">3.4.-.-</ecNumber>
    </recommendedName>
</protein>
<gene>
    <name evidence="7" type="ORF">FD37_GL002056</name>
</gene>
<dbReference type="PATRIC" id="fig|1423805.4.peg.2108"/>
<dbReference type="Pfam" id="PF03577">
    <property type="entry name" value="Peptidase_C69"/>
    <property type="match status" value="1"/>
</dbReference>
<reference evidence="7 8" key="1">
    <citation type="journal article" date="2015" name="Genome Announc.">
        <title>Expanding the biotechnology potential of lactobacilli through comparative genomics of 213 strains and associated genera.</title>
        <authorList>
            <person name="Sun Z."/>
            <person name="Harris H.M."/>
            <person name="McCann A."/>
            <person name="Guo C."/>
            <person name="Argimon S."/>
            <person name="Zhang W."/>
            <person name="Yang X."/>
            <person name="Jeffery I.B."/>
            <person name="Cooney J.C."/>
            <person name="Kagawa T.F."/>
            <person name="Liu W."/>
            <person name="Song Y."/>
            <person name="Salvetti E."/>
            <person name="Wrobel A."/>
            <person name="Rasinkangas P."/>
            <person name="Parkhill J."/>
            <person name="Rea M.C."/>
            <person name="O'Sullivan O."/>
            <person name="Ritari J."/>
            <person name="Douillard F.P."/>
            <person name="Paul Ross R."/>
            <person name="Yang R."/>
            <person name="Briner A.E."/>
            <person name="Felis G.E."/>
            <person name="de Vos W.M."/>
            <person name="Barrangou R."/>
            <person name="Klaenhammer T.R."/>
            <person name="Caufield P.W."/>
            <person name="Cui Y."/>
            <person name="Zhang H."/>
            <person name="O'Toole P.W."/>
        </authorList>
    </citation>
    <scope>NUCLEOTIDE SEQUENCE [LARGE SCALE GENOMIC DNA]</scope>
    <source>
        <strain evidence="7 8">DSM 15429</strain>
    </source>
</reference>
<sequence>MLGGDFMNHQPHQACTSFLAGKLATLDGSTLIARNEDNGVAIWPKKAVMHPADEVRENPFVSKGNQFTTPLPEHAVQYSAVPDNDPSAGDYGESGINAHRVAMSATESAYTNSRVLGVDPLVANGIAEDAMLTVVLPYVDSAQAGIKRLGQLVSTAGAAESNGVLFSDPDEVWYMEIVSGHHWVAQRIPDDAYAVVANQLAIEDVDFDSPDFLTSPDIRQFVQAHRLNPDGGRFNSRHIFGTHSIQDAHYNTPRVWYGHKLLTPSAFEEPTSMELPFIRHAEHKIGLDDVAAVLGSHYQETPFDPIGSGDSADQHKFRAIGLARTENSHILQFRRNVDVTRAGVIWQAFGNPAFNPYVPFYAAGDQLAASYAEDNASYSATNPYWQAKLLEVLSEDHYHANRGLIDDFLKATQSQAFQRVATGDALDHPTAQELGTFNAATAQAFTDSTQAQIGKLVQANAELSALSFKMDANL</sequence>